<gene>
    <name evidence="2" type="ORF">P171DRAFT_496383</name>
</gene>
<comment type="caution">
    <text evidence="2">The sequence shown here is derived from an EMBL/GenBank/DDBJ whole genome shotgun (WGS) entry which is preliminary data.</text>
</comment>
<reference evidence="2" key="1">
    <citation type="journal article" date="2020" name="Stud. Mycol.">
        <title>101 Dothideomycetes genomes: a test case for predicting lifestyles and emergence of pathogens.</title>
        <authorList>
            <person name="Haridas S."/>
            <person name="Albert R."/>
            <person name="Binder M."/>
            <person name="Bloem J."/>
            <person name="Labutti K."/>
            <person name="Salamov A."/>
            <person name="Andreopoulos B."/>
            <person name="Baker S."/>
            <person name="Barry K."/>
            <person name="Bills G."/>
            <person name="Bluhm B."/>
            <person name="Cannon C."/>
            <person name="Castanera R."/>
            <person name="Culley D."/>
            <person name="Daum C."/>
            <person name="Ezra D."/>
            <person name="Gonzalez J."/>
            <person name="Henrissat B."/>
            <person name="Kuo A."/>
            <person name="Liang C."/>
            <person name="Lipzen A."/>
            <person name="Lutzoni F."/>
            <person name="Magnuson J."/>
            <person name="Mondo S."/>
            <person name="Nolan M."/>
            <person name="Ohm R."/>
            <person name="Pangilinan J."/>
            <person name="Park H.-J."/>
            <person name="Ramirez L."/>
            <person name="Alfaro M."/>
            <person name="Sun H."/>
            <person name="Tritt A."/>
            <person name="Yoshinaga Y."/>
            <person name="Zwiers L.-H."/>
            <person name="Turgeon B."/>
            <person name="Goodwin S."/>
            <person name="Spatafora J."/>
            <person name="Crous P."/>
            <person name="Grigoriev I."/>
        </authorList>
    </citation>
    <scope>NUCLEOTIDE SEQUENCE</scope>
    <source>
        <strain evidence="2">CBS 690.94</strain>
    </source>
</reference>
<evidence type="ECO:0000313" key="3">
    <source>
        <dbReference type="Proteomes" id="UP000799764"/>
    </source>
</evidence>
<feature type="compositionally biased region" description="Low complexity" evidence="1">
    <location>
        <begin position="86"/>
        <end position="117"/>
    </location>
</feature>
<dbReference type="PANTHER" id="PTHR38846:SF1">
    <property type="entry name" value="C3H1-TYPE DOMAIN-CONTAINING PROTEIN"/>
    <property type="match status" value="1"/>
</dbReference>
<evidence type="ECO:0000313" key="2">
    <source>
        <dbReference type="EMBL" id="KAF2443061.1"/>
    </source>
</evidence>
<organism evidence="2 3">
    <name type="scientific">Karstenula rhodostoma CBS 690.94</name>
    <dbReference type="NCBI Taxonomy" id="1392251"/>
    <lineage>
        <taxon>Eukaryota</taxon>
        <taxon>Fungi</taxon>
        <taxon>Dikarya</taxon>
        <taxon>Ascomycota</taxon>
        <taxon>Pezizomycotina</taxon>
        <taxon>Dothideomycetes</taxon>
        <taxon>Pleosporomycetidae</taxon>
        <taxon>Pleosporales</taxon>
        <taxon>Massarineae</taxon>
        <taxon>Didymosphaeriaceae</taxon>
        <taxon>Karstenula</taxon>
    </lineage>
</organism>
<dbReference type="AlphaFoldDB" id="A0A9P4UAH7"/>
<accession>A0A9P4UAH7</accession>
<keyword evidence="3" id="KW-1185">Reference proteome</keyword>
<proteinExistence type="predicted"/>
<feature type="region of interest" description="Disordered" evidence="1">
    <location>
        <begin position="75"/>
        <end position="127"/>
    </location>
</feature>
<name>A0A9P4UAH7_9PLEO</name>
<dbReference type="EMBL" id="MU001503">
    <property type="protein sequence ID" value="KAF2443061.1"/>
    <property type="molecule type" value="Genomic_DNA"/>
</dbReference>
<dbReference type="OrthoDB" id="6105938at2759"/>
<sequence>MTALTLNQQYEYLTACGAGTAFAIDREKTPKAEFNRLAKHYLGWEPAGIVWCTNWKACFGEDYIWRGRGANNVTATRTAREPWPSPSLGSISSDTSTVSSTSSDTASSGVVSSGGASPVPPVPRGRPLRRRHEHVLQHFNQVYGTNYRDLDAWRQLCVDVGIDPVPTSINKCKKALAKVYINIYDFVAGRPRRFGTLSELKKYSITNNKIYPLAEAKEDTFHRALLHVFFPGKAGKNGIKLH</sequence>
<protein>
    <submittedName>
        <fullName evidence="2">Uncharacterized protein</fullName>
    </submittedName>
</protein>
<evidence type="ECO:0000256" key="1">
    <source>
        <dbReference type="SAM" id="MobiDB-lite"/>
    </source>
</evidence>
<dbReference type="PANTHER" id="PTHR38846">
    <property type="entry name" value="C3H1-TYPE DOMAIN-CONTAINING PROTEIN"/>
    <property type="match status" value="1"/>
</dbReference>
<dbReference type="Proteomes" id="UP000799764">
    <property type="component" value="Unassembled WGS sequence"/>
</dbReference>